<evidence type="ECO:0000256" key="2">
    <source>
        <dbReference type="SAM" id="MobiDB-lite"/>
    </source>
</evidence>
<sequence length="387" mass="41105">MESQRMEPSSRDDSPSGAAGGEAREVEVAVIGGGQAGLATGFYLRRAGMVPGRDFVILDAADRPGGAWPRTWDGLRLFSPAGFSSLPGWMMPAWDDATRGFPPRDHVVDYLTRYEERYELSVLRPCRVESVTRLDEDPHGLLGVVGGDLAVAARSVVSATGTWERPFWPVYPGAAAFAGRQLHAADYRRPDEFAGQHVVVVGGGNSAAQILAEVSTVAATTWVTSRPPRFLADEVDGRVLFETASARVKALAEGREHSGVAGLGDIVMVASVKDARERGVLEARPMFDRLSTDGVAWADGTEQPCDAVIWCTGFRPELRHLRPLGLRLEGGRIAVGGASGTQAIGEPRLFLVGYGDWTGPASATLAGVGPTARSTAAAITGTRGRRA</sequence>
<dbReference type="PANTHER" id="PTHR43539:SF78">
    <property type="entry name" value="FLAVIN-CONTAINING MONOOXYGENASE"/>
    <property type="match status" value="1"/>
</dbReference>
<dbReference type="PRINTS" id="PR00368">
    <property type="entry name" value="FADPNR"/>
</dbReference>
<dbReference type="InterPro" id="IPR050982">
    <property type="entry name" value="Auxin_biosynth/cation_transpt"/>
</dbReference>
<dbReference type="NCBIfam" id="NF040505">
    <property type="entry name" value="ArsO_flavin_mono"/>
    <property type="match status" value="1"/>
</dbReference>
<keyword evidence="3" id="KW-0503">Monooxygenase</keyword>
<keyword evidence="4" id="KW-1185">Reference proteome</keyword>
<feature type="region of interest" description="Disordered" evidence="2">
    <location>
        <begin position="1"/>
        <end position="22"/>
    </location>
</feature>
<dbReference type="EMBL" id="BJZQ01000005">
    <property type="protein sequence ID" value="GEO89020.1"/>
    <property type="molecule type" value="Genomic_DNA"/>
</dbReference>
<dbReference type="InterPro" id="IPR036188">
    <property type="entry name" value="FAD/NAD-bd_sf"/>
</dbReference>
<dbReference type="SUPFAM" id="SSF51905">
    <property type="entry name" value="FAD/NAD(P)-binding domain"/>
    <property type="match status" value="2"/>
</dbReference>
<protein>
    <submittedName>
        <fullName evidence="3">Monooxygenase</fullName>
    </submittedName>
</protein>
<evidence type="ECO:0000313" key="3">
    <source>
        <dbReference type="EMBL" id="GEO89020.1"/>
    </source>
</evidence>
<feature type="compositionally biased region" description="Basic and acidic residues" evidence="2">
    <location>
        <begin position="1"/>
        <end position="14"/>
    </location>
</feature>
<dbReference type="Pfam" id="PF13738">
    <property type="entry name" value="Pyr_redox_3"/>
    <property type="match status" value="1"/>
</dbReference>
<reference evidence="3 4" key="1">
    <citation type="submission" date="2019-07" db="EMBL/GenBank/DDBJ databases">
        <title>Whole genome shotgun sequence of Aeromicrobium flavum NBRC 107625.</title>
        <authorList>
            <person name="Hosoyama A."/>
            <person name="Uohara A."/>
            <person name="Ohji S."/>
            <person name="Ichikawa N."/>
        </authorList>
    </citation>
    <scope>NUCLEOTIDE SEQUENCE [LARGE SCALE GENOMIC DNA]</scope>
    <source>
        <strain evidence="3 4">NBRC 107625</strain>
    </source>
</reference>
<accession>A0A512HUD1</accession>
<dbReference type="Proteomes" id="UP000321769">
    <property type="component" value="Unassembled WGS sequence"/>
</dbReference>
<evidence type="ECO:0000313" key="4">
    <source>
        <dbReference type="Proteomes" id="UP000321769"/>
    </source>
</evidence>
<organism evidence="3 4">
    <name type="scientific">Aeromicrobium flavum</name>
    <dbReference type="NCBI Taxonomy" id="416568"/>
    <lineage>
        <taxon>Bacteria</taxon>
        <taxon>Bacillati</taxon>
        <taxon>Actinomycetota</taxon>
        <taxon>Actinomycetes</taxon>
        <taxon>Propionibacteriales</taxon>
        <taxon>Nocardioidaceae</taxon>
        <taxon>Aeromicrobium</taxon>
    </lineage>
</organism>
<dbReference type="PRINTS" id="PR00469">
    <property type="entry name" value="PNDRDTASEII"/>
</dbReference>
<dbReference type="PANTHER" id="PTHR43539">
    <property type="entry name" value="FLAVIN-BINDING MONOOXYGENASE-LIKE PROTEIN (AFU_ORTHOLOGUE AFUA_4G09220)"/>
    <property type="match status" value="1"/>
</dbReference>
<gene>
    <name evidence="3" type="ORF">AFL01nite_13470</name>
</gene>
<proteinExistence type="predicted"/>
<dbReference type="AlphaFoldDB" id="A0A512HUD1"/>
<dbReference type="Gene3D" id="3.50.50.60">
    <property type="entry name" value="FAD/NAD(P)-binding domain"/>
    <property type="match status" value="1"/>
</dbReference>
<dbReference type="GO" id="GO:0050660">
    <property type="term" value="F:flavin adenine dinucleotide binding"/>
    <property type="evidence" value="ECO:0007669"/>
    <property type="project" value="TreeGrafter"/>
</dbReference>
<name>A0A512HUD1_9ACTN</name>
<dbReference type="GO" id="GO:0004497">
    <property type="term" value="F:monooxygenase activity"/>
    <property type="evidence" value="ECO:0007669"/>
    <property type="project" value="UniProtKB-KW"/>
</dbReference>
<evidence type="ECO:0000256" key="1">
    <source>
        <dbReference type="ARBA" id="ARBA00023002"/>
    </source>
</evidence>
<comment type="caution">
    <text evidence="3">The sequence shown here is derived from an EMBL/GenBank/DDBJ whole genome shotgun (WGS) entry which is preliminary data.</text>
</comment>
<keyword evidence="1" id="KW-0560">Oxidoreductase</keyword>